<feature type="non-terminal residue" evidence="2">
    <location>
        <position position="1"/>
    </location>
</feature>
<accession>A0AAV5TZ83</accession>
<dbReference type="AlphaFoldDB" id="A0AAV5TZ83"/>
<keyword evidence="1" id="KW-1133">Transmembrane helix</keyword>
<keyword evidence="3" id="KW-1185">Reference proteome</keyword>
<evidence type="ECO:0008006" key="4">
    <source>
        <dbReference type="Google" id="ProtNLM"/>
    </source>
</evidence>
<feature type="transmembrane region" description="Helical" evidence="1">
    <location>
        <begin position="233"/>
        <end position="257"/>
    </location>
</feature>
<comment type="caution">
    <text evidence="2">The sequence shown here is derived from an EMBL/GenBank/DDBJ whole genome shotgun (WGS) entry which is preliminary data.</text>
</comment>
<proteinExistence type="predicted"/>
<evidence type="ECO:0000313" key="2">
    <source>
        <dbReference type="EMBL" id="GMS99895.1"/>
    </source>
</evidence>
<dbReference type="Proteomes" id="UP001432027">
    <property type="component" value="Unassembled WGS sequence"/>
</dbReference>
<organism evidence="2 3">
    <name type="scientific">Pristionchus entomophagus</name>
    <dbReference type="NCBI Taxonomy" id="358040"/>
    <lineage>
        <taxon>Eukaryota</taxon>
        <taxon>Metazoa</taxon>
        <taxon>Ecdysozoa</taxon>
        <taxon>Nematoda</taxon>
        <taxon>Chromadorea</taxon>
        <taxon>Rhabditida</taxon>
        <taxon>Rhabditina</taxon>
        <taxon>Diplogasteromorpha</taxon>
        <taxon>Diplogasteroidea</taxon>
        <taxon>Neodiplogasteridae</taxon>
        <taxon>Pristionchus</taxon>
    </lineage>
</organism>
<feature type="transmembrane region" description="Helical" evidence="1">
    <location>
        <begin position="53"/>
        <end position="73"/>
    </location>
</feature>
<feature type="transmembrane region" description="Helical" evidence="1">
    <location>
        <begin position="203"/>
        <end position="221"/>
    </location>
</feature>
<evidence type="ECO:0000313" key="3">
    <source>
        <dbReference type="Proteomes" id="UP001432027"/>
    </source>
</evidence>
<keyword evidence="1" id="KW-0472">Membrane</keyword>
<protein>
    <recommendedName>
        <fullName evidence="4">Ion channel</fullName>
    </recommendedName>
</protein>
<name>A0AAV5TZ83_9BILA</name>
<evidence type="ECO:0000256" key="1">
    <source>
        <dbReference type="SAM" id="Phobius"/>
    </source>
</evidence>
<sequence>YLILSVYNYDQQSTILIRKFVTKLELAEKILNRDADFTVNQSPFSMLQLEMPLIFLALEFAASWATIIVEMLCRNGTLRLGYTQEAYPKLFSKQGRIVGYVEEFWRIVLKETNCERLQFINYNYLSYSCSNYECLSLLDGAIARNEVLSNAPAMYFQKNEVFDYRYSTPLFWTEMMLVEGHNLTDHNAYIPNLRQFTVFQYDALAILILLLIAIKIVGFLFKELHSTNFKMPLIFGWLELFGAMTVLVGTTFAMMAYQSEFKGNAATTVVEAATSFAEMTSSMQKGARRMILEDAATFTPQERRALFGRSTTIMGDTARRIRAVYGDPRLVSSNRNHSS</sequence>
<keyword evidence="1" id="KW-0812">Transmembrane</keyword>
<dbReference type="EMBL" id="BTSX01000005">
    <property type="protein sequence ID" value="GMS99895.1"/>
    <property type="molecule type" value="Genomic_DNA"/>
</dbReference>
<reference evidence="2" key="1">
    <citation type="submission" date="2023-10" db="EMBL/GenBank/DDBJ databases">
        <title>Genome assembly of Pristionchus species.</title>
        <authorList>
            <person name="Yoshida K."/>
            <person name="Sommer R.J."/>
        </authorList>
    </citation>
    <scope>NUCLEOTIDE SEQUENCE</scope>
    <source>
        <strain evidence="2">RS0144</strain>
    </source>
</reference>
<gene>
    <name evidence="2" type="ORF">PENTCL1PPCAC_22070</name>
</gene>